<dbReference type="AlphaFoldDB" id="A0AAD3MAH4"/>
<evidence type="ECO:0000256" key="1">
    <source>
        <dbReference type="SAM" id="MobiDB-lite"/>
    </source>
</evidence>
<accession>A0AAD3MAH4</accession>
<dbReference type="Proteomes" id="UP001279410">
    <property type="component" value="Unassembled WGS sequence"/>
</dbReference>
<keyword evidence="3" id="KW-1185">Reference proteome</keyword>
<organism evidence="2 3">
    <name type="scientific">Lates japonicus</name>
    <name type="common">Japanese lates</name>
    <dbReference type="NCBI Taxonomy" id="270547"/>
    <lineage>
        <taxon>Eukaryota</taxon>
        <taxon>Metazoa</taxon>
        <taxon>Chordata</taxon>
        <taxon>Craniata</taxon>
        <taxon>Vertebrata</taxon>
        <taxon>Euteleostomi</taxon>
        <taxon>Actinopterygii</taxon>
        <taxon>Neopterygii</taxon>
        <taxon>Teleostei</taxon>
        <taxon>Neoteleostei</taxon>
        <taxon>Acanthomorphata</taxon>
        <taxon>Carangaria</taxon>
        <taxon>Carangaria incertae sedis</taxon>
        <taxon>Centropomidae</taxon>
        <taxon>Lates</taxon>
    </lineage>
</organism>
<gene>
    <name evidence="2" type="ORF">AKAME5_002783400</name>
</gene>
<protein>
    <submittedName>
        <fullName evidence="2">Filamin-A-interacting protein 1-like protein</fullName>
    </submittedName>
</protein>
<evidence type="ECO:0000313" key="3">
    <source>
        <dbReference type="Proteomes" id="UP001279410"/>
    </source>
</evidence>
<feature type="region of interest" description="Disordered" evidence="1">
    <location>
        <begin position="91"/>
        <end position="119"/>
    </location>
</feature>
<sequence length="119" mass="14391">MSDYQEQIQRLRAAPQQKMELEIKLLQQDASEREKSFCKKLDDLKIKLLKQMLLTHGGSRSANRLRRRSPFLLYRNLNSWRKPKVQRRRLWRKKGFSLENNPPLRKKKQEKWGNQSTTI</sequence>
<evidence type="ECO:0000313" key="2">
    <source>
        <dbReference type="EMBL" id="GLD50186.1"/>
    </source>
</evidence>
<reference evidence="2" key="1">
    <citation type="submission" date="2022-08" db="EMBL/GenBank/DDBJ databases">
        <title>Genome sequencing of akame (Lates japonicus).</title>
        <authorList>
            <person name="Hashiguchi Y."/>
            <person name="Takahashi H."/>
        </authorList>
    </citation>
    <scope>NUCLEOTIDE SEQUENCE</scope>
    <source>
        <strain evidence="2">Kochi</strain>
    </source>
</reference>
<name>A0AAD3MAH4_LATJO</name>
<dbReference type="EMBL" id="BRZM01003569">
    <property type="protein sequence ID" value="GLD50186.1"/>
    <property type="molecule type" value="Genomic_DNA"/>
</dbReference>
<proteinExistence type="predicted"/>
<comment type="caution">
    <text evidence="2">The sequence shown here is derived from an EMBL/GenBank/DDBJ whole genome shotgun (WGS) entry which is preliminary data.</text>
</comment>